<name>A0A2C9D7V2_9HYPH</name>
<evidence type="ECO:0000313" key="2">
    <source>
        <dbReference type="Proteomes" id="UP000223606"/>
    </source>
</evidence>
<protein>
    <recommendedName>
        <fullName evidence="3">Peptidase M15</fullName>
    </recommendedName>
</protein>
<organism evidence="1 2">
    <name type="scientific">Hartmannibacter diazotrophicus</name>
    <dbReference type="NCBI Taxonomy" id="1482074"/>
    <lineage>
        <taxon>Bacteria</taxon>
        <taxon>Pseudomonadati</taxon>
        <taxon>Pseudomonadota</taxon>
        <taxon>Alphaproteobacteria</taxon>
        <taxon>Hyphomicrobiales</taxon>
        <taxon>Pleomorphomonadaceae</taxon>
        <taxon>Hartmannibacter</taxon>
    </lineage>
</organism>
<dbReference type="EMBL" id="LT960614">
    <property type="protein sequence ID" value="SON56404.1"/>
    <property type="molecule type" value="Genomic_DNA"/>
</dbReference>
<dbReference type="InterPro" id="IPR009045">
    <property type="entry name" value="Zn_M74/Hedgehog-like"/>
</dbReference>
<dbReference type="AlphaFoldDB" id="A0A2C9D7V2"/>
<accession>A0A2C9D7V2</accession>
<dbReference type="OrthoDB" id="7171572at2"/>
<dbReference type="SUPFAM" id="SSF55166">
    <property type="entry name" value="Hedgehog/DD-peptidase"/>
    <property type="match status" value="1"/>
</dbReference>
<proteinExistence type="predicted"/>
<sequence>MRRPQSMWSLETLGRVRLSESFFMRDFLYSEIAATYGLNNSPTDPDLAIEAGRRLCEDLLEPLQATFGRIAIRSAYRSVEVNGFGAANKLNCSRNEASFAGHIWDRRDGNGCMGATASIVIPWFADRYARGADWQAMAWWVHDHLPYSDMCFFPKLAAFNLSWHERPKRRIDSYIAPKGCLTKPGMANHAGSHAEFYPEFPNLRAHRDNIGLDRR</sequence>
<dbReference type="Proteomes" id="UP000223606">
    <property type="component" value="Chromosome 1"/>
</dbReference>
<gene>
    <name evidence="1" type="ORF">HDIA_2863</name>
</gene>
<evidence type="ECO:0008006" key="3">
    <source>
        <dbReference type="Google" id="ProtNLM"/>
    </source>
</evidence>
<dbReference type="RefSeq" id="WP_099556790.1">
    <property type="nucleotide sequence ID" value="NZ_LT960614.1"/>
</dbReference>
<reference evidence="2" key="1">
    <citation type="submission" date="2017-09" db="EMBL/GenBank/DDBJ databases">
        <title>Genome sequence of Nannocystis excedens DSM 71.</title>
        <authorList>
            <person name="Blom J."/>
        </authorList>
    </citation>
    <scope>NUCLEOTIDE SEQUENCE [LARGE SCALE GENOMIC DNA]</scope>
    <source>
        <strain evidence="2">type strain: E19</strain>
    </source>
</reference>
<evidence type="ECO:0000313" key="1">
    <source>
        <dbReference type="EMBL" id="SON56404.1"/>
    </source>
</evidence>
<keyword evidence="2" id="KW-1185">Reference proteome</keyword>
<dbReference type="KEGG" id="hdi:HDIA_2863"/>